<reference evidence="1 2" key="1">
    <citation type="submission" date="2019-04" db="EMBL/GenBank/DDBJ databases">
        <title>Friends and foes A comparative genomics studyof 23 Aspergillus species from section Flavi.</title>
        <authorList>
            <consortium name="DOE Joint Genome Institute"/>
            <person name="Kjaerbolling I."/>
            <person name="Vesth T."/>
            <person name="Frisvad J.C."/>
            <person name="Nybo J.L."/>
            <person name="Theobald S."/>
            <person name="Kildgaard S."/>
            <person name="Isbrandt T."/>
            <person name="Kuo A."/>
            <person name="Sato A."/>
            <person name="Lyhne E.K."/>
            <person name="Kogle M.E."/>
            <person name="Wiebenga A."/>
            <person name="Kun R.S."/>
            <person name="Lubbers R.J."/>
            <person name="Makela M.R."/>
            <person name="Barry K."/>
            <person name="Chovatia M."/>
            <person name="Clum A."/>
            <person name="Daum C."/>
            <person name="Haridas S."/>
            <person name="He G."/>
            <person name="LaButti K."/>
            <person name="Lipzen A."/>
            <person name="Mondo S."/>
            <person name="Riley R."/>
            <person name="Salamov A."/>
            <person name="Simmons B.A."/>
            <person name="Magnuson J.K."/>
            <person name="Henrissat B."/>
            <person name="Mortensen U.H."/>
            <person name="Larsen T.O."/>
            <person name="Devries R.P."/>
            <person name="Grigoriev I.V."/>
            <person name="Machida M."/>
            <person name="Baker S.E."/>
            <person name="Andersen M.R."/>
        </authorList>
    </citation>
    <scope>NUCLEOTIDE SEQUENCE [LARGE SCALE GENOMIC DNA]</scope>
    <source>
        <strain evidence="1 2">IBT 29228</strain>
    </source>
</reference>
<keyword evidence="2" id="KW-1185">Reference proteome</keyword>
<accession>A0A5N7BH92</accession>
<dbReference type="Proteomes" id="UP000326198">
    <property type="component" value="Unassembled WGS sequence"/>
</dbReference>
<gene>
    <name evidence="1" type="ORF">BDV26DRAFT_255831</name>
</gene>
<evidence type="ECO:0000313" key="1">
    <source>
        <dbReference type="EMBL" id="KAE8381156.1"/>
    </source>
</evidence>
<dbReference type="EMBL" id="ML736173">
    <property type="protein sequence ID" value="KAE8381156.1"/>
    <property type="molecule type" value="Genomic_DNA"/>
</dbReference>
<organism evidence="1 2">
    <name type="scientific">Aspergillus bertholletiae</name>
    <dbReference type="NCBI Taxonomy" id="1226010"/>
    <lineage>
        <taxon>Eukaryota</taxon>
        <taxon>Fungi</taxon>
        <taxon>Dikarya</taxon>
        <taxon>Ascomycota</taxon>
        <taxon>Pezizomycotina</taxon>
        <taxon>Eurotiomycetes</taxon>
        <taxon>Eurotiomycetidae</taxon>
        <taxon>Eurotiales</taxon>
        <taxon>Aspergillaceae</taxon>
        <taxon>Aspergillus</taxon>
        <taxon>Aspergillus subgen. Circumdati</taxon>
    </lineage>
</organism>
<evidence type="ECO:0000313" key="2">
    <source>
        <dbReference type="Proteomes" id="UP000326198"/>
    </source>
</evidence>
<proteinExistence type="predicted"/>
<dbReference type="AlphaFoldDB" id="A0A5N7BH92"/>
<protein>
    <recommendedName>
        <fullName evidence="3">Fungal-type protein kinase domain-containing protein</fullName>
    </recommendedName>
</protein>
<dbReference type="OrthoDB" id="3796275at2759"/>
<evidence type="ECO:0008006" key="3">
    <source>
        <dbReference type="Google" id="ProtNLM"/>
    </source>
</evidence>
<name>A0A5N7BH92_9EURO</name>
<sequence>MVICPLKACTNRSIDAKAPDIIGMSPQGKLLFVYELRAPWVGAHDISRLDMKERKLRHILGQLAYYLHRSQRRSGFVTTYIYTIFVRQTVTNGQWMLEYSPPISYLDTSGIRRGDITARESF</sequence>